<accession>A0A2U3KRE3</accession>
<gene>
    <name evidence="2" type="ORF">SBA1_430044</name>
</gene>
<evidence type="ECO:0000313" key="2">
    <source>
        <dbReference type="EMBL" id="SPF42243.1"/>
    </source>
</evidence>
<evidence type="ECO:0000313" key="3">
    <source>
        <dbReference type="Proteomes" id="UP000238701"/>
    </source>
</evidence>
<dbReference type="OrthoDB" id="9795306at2"/>
<dbReference type="AlphaFoldDB" id="A0A2U3KRE3"/>
<proteinExistence type="predicted"/>
<dbReference type="InterPro" id="IPR037523">
    <property type="entry name" value="VOC_core"/>
</dbReference>
<dbReference type="PANTHER" id="PTHR34109">
    <property type="entry name" value="BNAUNNG04460D PROTEIN-RELATED"/>
    <property type="match status" value="1"/>
</dbReference>
<reference evidence="3" key="1">
    <citation type="submission" date="2018-02" db="EMBL/GenBank/DDBJ databases">
        <authorList>
            <person name="Hausmann B."/>
        </authorList>
    </citation>
    <scope>NUCLEOTIDE SEQUENCE [LARGE SCALE GENOMIC DNA]</scope>
    <source>
        <strain evidence="3">Peat soil MAG SbA1</strain>
    </source>
</reference>
<dbReference type="EMBL" id="OMOD01000137">
    <property type="protein sequence ID" value="SPF42243.1"/>
    <property type="molecule type" value="Genomic_DNA"/>
</dbReference>
<dbReference type="Pfam" id="PF00903">
    <property type="entry name" value="Glyoxalase"/>
    <property type="match status" value="1"/>
</dbReference>
<protein>
    <recommendedName>
        <fullName evidence="1">VOC domain-containing protein</fullName>
    </recommendedName>
</protein>
<dbReference type="Proteomes" id="UP000238701">
    <property type="component" value="Unassembled WGS sequence"/>
</dbReference>
<dbReference type="SUPFAM" id="SSF54593">
    <property type="entry name" value="Glyoxalase/Bleomycin resistance protein/Dihydroxybiphenyl dioxygenase"/>
    <property type="match status" value="1"/>
</dbReference>
<dbReference type="Gene3D" id="3.30.720.120">
    <property type="match status" value="1"/>
</dbReference>
<dbReference type="CDD" id="cd07246">
    <property type="entry name" value="VOC_like"/>
    <property type="match status" value="1"/>
</dbReference>
<evidence type="ECO:0000259" key="1">
    <source>
        <dbReference type="PROSITE" id="PS51819"/>
    </source>
</evidence>
<dbReference type="Gene3D" id="3.30.720.110">
    <property type="match status" value="1"/>
</dbReference>
<organism evidence="2 3">
    <name type="scientific">Candidatus Sulfotelmatobacter kueseliae</name>
    <dbReference type="NCBI Taxonomy" id="2042962"/>
    <lineage>
        <taxon>Bacteria</taxon>
        <taxon>Pseudomonadati</taxon>
        <taxon>Acidobacteriota</taxon>
        <taxon>Terriglobia</taxon>
        <taxon>Terriglobales</taxon>
        <taxon>Candidatus Korobacteraceae</taxon>
        <taxon>Candidatus Sulfotelmatobacter</taxon>
    </lineage>
</organism>
<feature type="domain" description="VOC" evidence="1">
    <location>
        <begin position="9"/>
        <end position="134"/>
    </location>
</feature>
<name>A0A2U3KRE3_9BACT</name>
<dbReference type="InterPro" id="IPR029068">
    <property type="entry name" value="Glyas_Bleomycin-R_OHBP_Dase"/>
</dbReference>
<dbReference type="PROSITE" id="PS51819">
    <property type="entry name" value="VOC"/>
    <property type="match status" value="1"/>
</dbReference>
<sequence length="158" mass="17389">MSVKPIPDGYHSVTPFLTVRDAARAVEFYKQAFGAIEKGVMKDADGKVLHAELIIGNSIIMLSDEFPKYGALSPQSIGGTPMGLHIYVDGVDAAFERAVKAGAHVEMPVMDQFWGDRYGKLKDPFGHSWSIATHTKDLSMDQMKHDMDEAMAKMQKTA</sequence>
<dbReference type="PANTHER" id="PTHR34109:SF1">
    <property type="entry name" value="VOC DOMAIN-CONTAINING PROTEIN"/>
    <property type="match status" value="1"/>
</dbReference>
<dbReference type="InterPro" id="IPR004360">
    <property type="entry name" value="Glyas_Fos-R_dOase_dom"/>
</dbReference>